<evidence type="ECO:0000256" key="2">
    <source>
        <dbReference type="SAM" id="Phobius"/>
    </source>
</evidence>
<keyword evidence="2" id="KW-0472">Membrane</keyword>
<keyword evidence="4" id="KW-1185">Reference proteome</keyword>
<dbReference type="EMBL" id="JBHRTK010000031">
    <property type="protein sequence ID" value="MFC3209173.1"/>
    <property type="molecule type" value="Genomic_DNA"/>
</dbReference>
<feature type="transmembrane region" description="Helical" evidence="2">
    <location>
        <begin position="41"/>
        <end position="62"/>
    </location>
</feature>
<dbReference type="Proteomes" id="UP001595583">
    <property type="component" value="Unassembled WGS sequence"/>
</dbReference>
<feature type="coiled-coil region" evidence="1">
    <location>
        <begin position="73"/>
        <end position="149"/>
    </location>
</feature>
<gene>
    <name evidence="3" type="ORF">ACFOHJ_23415</name>
</gene>
<accession>A0ABV7KI80</accession>
<organism evidence="3 4">
    <name type="scientific">Aquamicrobium soli</name>
    <dbReference type="NCBI Taxonomy" id="1811518"/>
    <lineage>
        <taxon>Bacteria</taxon>
        <taxon>Pseudomonadati</taxon>
        <taxon>Pseudomonadota</taxon>
        <taxon>Alphaproteobacteria</taxon>
        <taxon>Hyphomicrobiales</taxon>
        <taxon>Phyllobacteriaceae</taxon>
        <taxon>Aquamicrobium</taxon>
    </lineage>
</organism>
<keyword evidence="2" id="KW-1133">Transmembrane helix</keyword>
<comment type="caution">
    <text evidence="3">The sequence shown here is derived from an EMBL/GenBank/DDBJ whole genome shotgun (WGS) entry which is preliminary data.</text>
</comment>
<name>A0ABV7KI80_9HYPH</name>
<protein>
    <submittedName>
        <fullName evidence="3">Uncharacterized protein</fullName>
    </submittedName>
</protein>
<proteinExistence type="predicted"/>
<reference evidence="4" key="1">
    <citation type="journal article" date="2019" name="Int. J. Syst. Evol. Microbiol.">
        <title>The Global Catalogue of Microorganisms (GCM) 10K type strain sequencing project: providing services to taxonomists for standard genome sequencing and annotation.</title>
        <authorList>
            <consortium name="The Broad Institute Genomics Platform"/>
            <consortium name="The Broad Institute Genome Sequencing Center for Infectious Disease"/>
            <person name="Wu L."/>
            <person name="Ma J."/>
        </authorList>
    </citation>
    <scope>NUCLEOTIDE SEQUENCE [LARGE SCALE GENOMIC DNA]</scope>
    <source>
        <strain evidence="4">KCTC 52165</strain>
    </source>
</reference>
<evidence type="ECO:0000256" key="1">
    <source>
        <dbReference type="SAM" id="Coils"/>
    </source>
</evidence>
<evidence type="ECO:0000313" key="3">
    <source>
        <dbReference type="EMBL" id="MFC3209173.1"/>
    </source>
</evidence>
<keyword evidence="1" id="KW-0175">Coiled coil</keyword>
<evidence type="ECO:0000313" key="4">
    <source>
        <dbReference type="Proteomes" id="UP001595583"/>
    </source>
</evidence>
<feature type="transmembrane region" description="Helical" evidence="2">
    <location>
        <begin position="6"/>
        <end position="29"/>
    </location>
</feature>
<dbReference type="RefSeq" id="WP_378225314.1">
    <property type="nucleotide sequence ID" value="NZ_JBHRTK010000031.1"/>
</dbReference>
<sequence length="237" mass="25912">MFETGVLVAAVLWALSGLWLIVSLLRVFVPRWRRSGARQAVVALAACVFSFIAIICCNQFAYLDYGLTSRDGLEQARAERKAAKQAEKAAADAKAELERQAAAKASAEAAAKRAVLDAKQAALDAVKRQKQAEERKAAAAAKKAAARAKDCKNTTLAFVMSQEFVRRRLKAPSTAEFPYITNDQVAVSTKADCTFRVIAWVDAQNGFGAQIRSRYVVDLKLLDDEAGTWQVIDVRID</sequence>
<keyword evidence="2" id="KW-0812">Transmembrane</keyword>